<reference evidence="2" key="1">
    <citation type="journal article" date="2023" name="Science">
        <title>Genome structures resolve the early diversification of teleost fishes.</title>
        <authorList>
            <person name="Parey E."/>
            <person name="Louis A."/>
            <person name="Montfort J."/>
            <person name="Bouchez O."/>
            <person name="Roques C."/>
            <person name="Iampietro C."/>
            <person name="Lluch J."/>
            <person name="Castinel A."/>
            <person name="Donnadieu C."/>
            <person name="Desvignes T."/>
            <person name="Floi Bucao C."/>
            <person name="Jouanno E."/>
            <person name="Wen M."/>
            <person name="Mejri S."/>
            <person name="Dirks R."/>
            <person name="Jansen H."/>
            <person name="Henkel C."/>
            <person name="Chen W.J."/>
            <person name="Zahm M."/>
            <person name="Cabau C."/>
            <person name="Klopp C."/>
            <person name="Thompson A.W."/>
            <person name="Robinson-Rechavi M."/>
            <person name="Braasch I."/>
            <person name="Lecointre G."/>
            <person name="Bobe J."/>
            <person name="Postlethwait J.H."/>
            <person name="Berthelot C."/>
            <person name="Roest Crollius H."/>
            <person name="Guiguen Y."/>
        </authorList>
    </citation>
    <scope>NUCLEOTIDE SEQUENCE</scope>
    <source>
        <strain evidence="2">NC1722</strain>
    </source>
</reference>
<feature type="signal peptide" evidence="1">
    <location>
        <begin position="1"/>
        <end position="17"/>
    </location>
</feature>
<comment type="caution">
    <text evidence="2">The sequence shown here is derived from an EMBL/GenBank/DDBJ whole genome shotgun (WGS) entry which is preliminary data.</text>
</comment>
<keyword evidence="3" id="KW-1185">Reference proteome</keyword>
<dbReference type="EMBL" id="JAINUG010000047">
    <property type="protein sequence ID" value="KAJ8405593.1"/>
    <property type="molecule type" value="Genomic_DNA"/>
</dbReference>
<gene>
    <name evidence="2" type="ORF">AAFF_G00315730</name>
</gene>
<evidence type="ECO:0000256" key="1">
    <source>
        <dbReference type="SAM" id="SignalP"/>
    </source>
</evidence>
<name>A0AAD7SNB9_9TELE</name>
<evidence type="ECO:0008006" key="4">
    <source>
        <dbReference type="Google" id="ProtNLM"/>
    </source>
</evidence>
<dbReference type="AlphaFoldDB" id="A0AAD7SNB9"/>
<keyword evidence="1" id="KW-0732">Signal</keyword>
<dbReference type="InterPro" id="IPR013783">
    <property type="entry name" value="Ig-like_fold"/>
</dbReference>
<dbReference type="Proteomes" id="UP001221898">
    <property type="component" value="Unassembled WGS sequence"/>
</dbReference>
<evidence type="ECO:0000313" key="2">
    <source>
        <dbReference type="EMBL" id="KAJ8405593.1"/>
    </source>
</evidence>
<sequence length="82" mass="9238">MLFSFLTIHLIAMGVEAELFATLAPPFHLPRERGGRTILVCLVSDAPRSDMVVTWLSRRCTAQEVWAMPLLTTEWIGDQIPL</sequence>
<feature type="chain" id="PRO_5042217912" description="Secreted protein" evidence="1">
    <location>
        <begin position="18"/>
        <end position="82"/>
    </location>
</feature>
<proteinExistence type="predicted"/>
<dbReference type="Gene3D" id="2.60.40.10">
    <property type="entry name" value="Immunoglobulins"/>
    <property type="match status" value="1"/>
</dbReference>
<accession>A0AAD7SNB9</accession>
<evidence type="ECO:0000313" key="3">
    <source>
        <dbReference type="Proteomes" id="UP001221898"/>
    </source>
</evidence>
<organism evidence="2 3">
    <name type="scientific">Aldrovandia affinis</name>
    <dbReference type="NCBI Taxonomy" id="143900"/>
    <lineage>
        <taxon>Eukaryota</taxon>
        <taxon>Metazoa</taxon>
        <taxon>Chordata</taxon>
        <taxon>Craniata</taxon>
        <taxon>Vertebrata</taxon>
        <taxon>Euteleostomi</taxon>
        <taxon>Actinopterygii</taxon>
        <taxon>Neopterygii</taxon>
        <taxon>Teleostei</taxon>
        <taxon>Notacanthiformes</taxon>
        <taxon>Halosauridae</taxon>
        <taxon>Aldrovandia</taxon>
    </lineage>
</organism>
<protein>
    <recommendedName>
        <fullName evidence="4">Secreted protein</fullName>
    </recommendedName>
</protein>